<evidence type="ECO:0000313" key="1">
    <source>
        <dbReference type="EMBL" id="GAA1679669.1"/>
    </source>
</evidence>
<organism evidence="1 2">
    <name type="scientific">Kribbella yunnanensis</name>
    <dbReference type="NCBI Taxonomy" id="190194"/>
    <lineage>
        <taxon>Bacteria</taxon>
        <taxon>Bacillati</taxon>
        <taxon>Actinomycetota</taxon>
        <taxon>Actinomycetes</taxon>
        <taxon>Propionibacteriales</taxon>
        <taxon>Kribbellaceae</taxon>
        <taxon>Kribbella</taxon>
    </lineage>
</organism>
<dbReference type="RefSeq" id="WP_344149617.1">
    <property type="nucleotide sequence ID" value="NZ_BAAANF010000008.1"/>
</dbReference>
<accession>A0ABP4SZD3</accession>
<gene>
    <name evidence="1" type="ORF">GCM10009745_24480</name>
</gene>
<dbReference type="EMBL" id="BAAANF010000008">
    <property type="protein sequence ID" value="GAA1679669.1"/>
    <property type="molecule type" value="Genomic_DNA"/>
</dbReference>
<dbReference type="Proteomes" id="UP001500280">
    <property type="component" value="Unassembled WGS sequence"/>
</dbReference>
<comment type="caution">
    <text evidence="1">The sequence shown here is derived from an EMBL/GenBank/DDBJ whole genome shotgun (WGS) entry which is preliminary data.</text>
</comment>
<name>A0ABP4SZD3_9ACTN</name>
<proteinExistence type="predicted"/>
<protein>
    <submittedName>
        <fullName evidence="1">Uncharacterized protein</fullName>
    </submittedName>
</protein>
<reference evidence="2" key="1">
    <citation type="journal article" date="2019" name="Int. J. Syst. Evol. Microbiol.">
        <title>The Global Catalogue of Microorganisms (GCM) 10K type strain sequencing project: providing services to taxonomists for standard genome sequencing and annotation.</title>
        <authorList>
            <consortium name="The Broad Institute Genomics Platform"/>
            <consortium name="The Broad Institute Genome Sequencing Center for Infectious Disease"/>
            <person name="Wu L."/>
            <person name="Ma J."/>
        </authorList>
    </citation>
    <scope>NUCLEOTIDE SEQUENCE [LARGE SCALE GENOMIC DNA]</scope>
    <source>
        <strain evidence="2">JCM 14307</strain>
    </source>
</reference>
<keyword evidence="2" id="KW-1185">Reference proteome</keyword>
<sequence length="82" mass="9422">MARRREVVRRTAAGTAAIPRRLIDTALLAPEEVHELRAERNAWLDEHGLGGISFREYHELLTASRELYGIEVADPRSMFKDY</sequence>
<evidence type="ECO:0000313" key="2">
    <source>
        <dbReference type="Proteomes" id="UP001500280"/>
    </source>
</evidence>